<protein>
    <recommendedName>
        <fullName evidence="7">Endolytic murein transglycosylase</fullName>
        <ecNumber evidence="7">4.2.2.29</ecNumber>
    </recommendedName>
    <alternativeName>
        <fullName evidence="7">Peptidoglycan lytic transglycosylase</fullName>
    </alternativeName>
    <alternativeName>
        <fullName evidence="7">Peptidoglycan polymerization terminase</fullName>
    </alternativeName>
</protein>
<evidence type="ECO:0000256" key="1">
    <source>
        <dbReference type="ARBA" id="ARBA00022475"/>
    </source>
</evidence>
<dbReference type="InterPro" id="IPR003770">
    <property type="entry name" value="MLTG-like"/>
</dbReference>
<organism evidence="8 9">
    <name type="scientific">Capnocytophaga gingivalis</name>
    <dbReference type="NCBI Taxonomy" id="1017"/>
    <lineage>
        <taxon>Bacteria</taxon>
        <taxon>Pseudomonadati</taxon>
        <taxon>Bacteroidota</taxon>
        <taxon>Flavobacteriia</taxon>
        <taxon>Flavobacteriales</taxon>
        <taxon>Flavobacteriaceae</taxon>
        <taxon>Capnocytophaga</taxon>
    </lineage>
</organism>
<dbReference type="Gene3D" id="3.30.160.60">
    <property type="entry name" value="Classic Zinc Finger"/>
    <property type="match status" value="1"/>
</dbReference>
<keyword evidence="5 7" id="KW-0456">Lyase</keyword>
<dbReference type="PANTHER" id="PTHR30518">
    <property type="entry name" value="ENDOLYTIC MUREIN TRANSGLYCOSYLASE"/>
    <property type="match status" value="1"/>
</dbReference>
<dbReference type="KEGG" id="cgh:CGC50_12165"/>
<evidence type="ECO:0000256" key="6">
    <source>
        <dbReference type="ARBA" id="ARBA00023316"/>
    </source>
</evidence>
<evidence type="ECO:0000313" key="9">
    <source>
        <dbReference type="Proteomes" id="UP000217250"/>
    </source>
</evidence>
<dbReference type="PANTHER" id="PTHR30518:SF2">
    <property type="entry name" value="ENDOLYTIC MUREIN TRANSGLYCOSYLASE"/>
    <property type="match status" value="1"/>
</dbReference>
<dbReference type="RefSeq" id="WP_095911009.1">
    <property type="nucleotide sequence ID" value="NZ_CP022386.1"/>
</dbReference>
<accession>A0A250FRU9</accession>
<comment type="catalytic activity">
    <reaction evidence="7">
        <text>a peptidoglycan chain = a peptidoglycan chain with N-acetyl-1,6-anhydromuramyl-[peptide] at the reducing end + a peptidoglycan chain with N-acetylglucosamine at the non-reducing end.</text>
        <dbReference type="EC" id="4.2.2.29"/>
    </reaction>
</comment>
<comment type="function">
    <text evidence="7">Functions as a peptidoglycan terminase that cleaves nascent peptidoglycan strands endolytically to terminate their elongation.</text>
</comment>
<dbReference type="GO" id="GO:0008932">
    <property type="term" value="F:lytic endotransglycosylase activity"/>
    <property type="evidence" value="ECO:0007669"/>
    <property type="project" value="UniProtKB-UniRule"/>
</dbReference>
<dbReference type="Proteomes" id="UP000217250">
    <property type="component" value="Chromosome"/>
</dbReference>
<evidence type="ECO:0000313" key="8">
    <source>
        <dbReference type="EMBL" id="ATA87813.1"/>
    </source>
</evidence>
<keyword evidence="3 7" id="KW-1133">Transmembrane helix</keyword>
<evidence type="ECO:0000256" key="3">
    <source>
        <dbReference type="ARBA" id="ARBA00022989"/>
    </source>
</evidence>
<proteinExistence type="inferred from homology"/>
<dbReference type="NCBIfam" id="TIGR00247">
    <property type="entry name" value="endolytic transglycosylase MltG"/>
    <property type="match status" value="1"/>
</dbReference>
<dbReference type="GeneID" id="84809289"/>
<dbReference type="HAMAP" id="MF_02065">
    <property type="entry name" value="MltG"/>
    <property type="match status" value="1"/>
</dbReference>
<dbReference type="EMBL" id="CP022386">
    <property type="protein sequence ID" value="ATA87813.1"/>
    <property type="molecule type" value="Genomic_DNA"/>
</dbReference>
<dbReference type="GO" id="GO:0005886">
    <property type="term" value="C:plasma membrane"/>
    <property type="evidence" value="ECO:0007669"/>
    <property type="project" value="UniProtKB-UniRule"/>
</dbReference>
<dbReference type="CDD" id="cd08010">
    <property type="entry name" value="MltG_like"/>
    <property type="match status" value="1"/>
</dbReference>
<feature type="site" description="Important for catalytic activity" evidence="7">
    <location>
        <position position="215"/>
    </location>
</feature>
<keyword evidence="4 7" id="KW-0472">Membrane</keyword>
<keyword evidence="2 7" id="KW-0812">Transmembrane</keyword>
<reference evidence="9" key="1">
    <citation type="submission" date="2017-06" db="EMBL/GenBank/DDBJ databases">
        <title>Capnocytophaga spp. assemblies.</title>
        <authorList>
            <person name="Gulvik C.A."/>
        </authorList>
    </citation>
    <scope>NUCLEOTIDE SEQUENCE [LARGE SCALE GENOMIC DNA]</scope>
    <source>
        <strain evidence="9">H1496</strain>
    </source>
</reference>
<gene>
    <name evidence="7" type="primary">mltG</name>
    <name evidence="8" type="ORF">CGC50_12165</name>
</gene>
<keyword evidence="1 7" id="KW-1003">Cell membrane</keyword>
<evidence type="ECO:0000256" key="7">
    <source>
        <dbReference type="HAMAP-Rule" id="MF_02065"/>
    </source>
</evidence>
<name>A0A250FRU9_9FLAO</name>
<dbReference type="OrthoDB" id="9814591at2"/>
<dbReference type="GO" id="GO:0071555">
    <property type="term" value="P:cell wall organization"/>
    <property type="evidence" value="ECO:0007669"/>
    <property type="project" value="UniProtKB-KW"/>
</dbReference>
<comment type="similarity">
    <text evidence="7">Belongs to the transglycosylase MltG family.</text>
</comment>
<evidence type="ECO:0000256" key="2">
    <source>
        <dbReference type="ARBA" id="ARBA00022692"/>
    </source>
</evidence>
<dbReference type="GO" id="GO:0009252">
    <property type="term" value="P:peptidoglycan biosynthetic process"/>
    <property type="evidence" value="ECO:0007669"/>
    <property type="project" value="UniProtKB-UniRule"/>
</dbReference>
<keyword evidence="6 7" id="KW-0961">Cell wall biogenesis/degradation</keyword>
<dbReference type="AlphaFoldDB" id="A0A250FRU9"/>
<dbReference type="EC" id="4.2.2.29" evidence="7"/>
<dbReference type="Gene3D" id="3.30.1490.480">
    <property type="entry name" value="Endolytic murein transglycosylase"/>
    <property type="match status" value="1"/>
</dbReference>
<evidence type="ECO:0000256" key="4">
    <source>
        <dbReference type="ARBA" id="ARBA00023136"/>
    </source>
</evidence>
<evidence type="ECO:0000256" key="5">
    <source>
        <dbReference type="ARBA" id="ARBA00023239"/>
    </source>
</evidence>
<sequence>MIKKILKIFIFSLLLGVLLAGGAIYYVLLSPNTDFKEKKFILYIPTGSSYQTVIDSLYPKLSHENTFFWVAKYMGYTEHVRPGRYVVHKGMNNLALVRMLRNRSQPIKVSFNNQERLPLLAARIAQEIEADSASLMKATLNPFFLYEHQMDSLNVLGLFIPNTYEFYWNTSAEEFVHRMGKEYKAFWNDSRRERADSLGLSPKQVSILASIVQKESYRVSERPTIAGVYLNRLRQRIPLQADPTVIYAIKETSGNYDTIIKRVYLKDLQIESPYNTYLHPGLPPSPICMPDISSIDAVLHPQQHDYIFFVADTARLGYHKFAKTLQEHNKNRDAYRKWLDRKTMNSKVNSEQ</sequence>
<dbReference type="Pfam" id="PF02618">
    <property type="entry name" value="YceG"/>
    <property type="match status" value="1"/>
</dbReference>